<evidence type="ECO:0000259" key="9">
    <source>
        <dbReference type="PROSITE" id="PS51837"/>
    </source>
</evidence>
<evidence type="ECO:0000256" key="4">
    <source>
        <dbReference type="ARBA" id="ARBA00005975"/>
    </source>
</evidence>
<comment type="subcellular location">
    <subcellularLocation>
        <location evidence="2">Endosome membrane</location>
        <topology evidence="2">Peripheral membrane protein</topology>
    </subcellularLocation>
    <subcellularLocation>
        <location evidence="1">Late endosome membrane</location>
    </subcellularLocation>
    <subcellularLocation>
        <location evidence="3">Lysosome membrane</location>
        <topology evidence="3">Peripheral membrane protein</topology>
        <orientation evidence="3">Cytoplasmic side</orientation>
    </subcellularLocation>
</comment>
<gene>
    <name evidence="11 12" type="primary">LOC107216668</name>
</gene>
<accession>A0A6J0B737</accession>
<protein>
    <submittedName>
        <fullName evidence="11 12">Lipopolysaccharide-induced tumor necrosis factor-alpha factor homolog</fullName>
    </submittedName>
</protein>
<keyword evidence="5" id="KW-0479">Metal-binding</keyword>
<evidence type="ECO:0000256" key="2">
    <source>
        <dbReference type="ARBA" id="ARBA00004481"/>
    </source>
</evidence>
<evidence type="ECO:0000256" key="6">
    <source>
        <dbReference type="ARBA" id="ARBA00022833"/>
    </source>
</evidence>
<feature type="compositionally biased region" description="Pro residues" evidence="8">
    <location>
        <begin position="55"/>
        <end position="70"/>
    </location>
</feature>
<dbReference type="RefSeq" id="XP_015509412.1">
    <property type="nucleotide sequence ID" value="XM_015653926.1"/>
</dbReference>
<comment type="similarity">
    <text evidence="4">Belongs to the CDIP1/LITAF family.</text>
</comment>
<feature type="domain" description="LITAF" evidence="9">
    <location>
        <begin position="103"/>
        <end position="188"/>
    </location>
</feature>
<dbReference type="SMART" id="SM00714">
    <property type="entry name" value="LITAF"/>
    <property type="match status" value="1"/>
</dbReference>
<dbReference type="Pfam" id="PF10601">
    <property type="entry name" value="zf-LITAF-like"/>
    <property type="match status" value="1"/>
</dbReference>
<proteinExistence type="inferred from homology"/>
<reference evidence="11 12" key="1">
    <citation type="submission" date="2025-04" db="UniProtKB">
        <authorList>
            <consortium name="RefSeq"/>
        </authorList>
    </citation>
    <scope>IDENTIFICATION</scope>
    <source>
        <tissue evidence="11 12">Whole body</tissue>
    </source>
</reference>
<dbReference type="PANTHER" id="PTHR23292">
    <property type="entry name" value="LIPOPOLYSACCHARIDE-INDUCED TUMOR NECROSIS FACTOR-ALPHA FACTOR"/>
    <property type="match status" value="1"/>
</dbReference>
<dbReference type="InterPro" id="IPR037519">
    <property type="entry name" value="LITAF_fam"/>
</dbReference>
<dbReference type="PROSITE" id="PS51837">
    <property type="entry name" value="LITAF"/>
    <property type="match status" value="1"/>
</dbReference>
<feature type="compositionally biased region" description="Low complexity" evidence="8">
    <location>
        <begin position="71"/>
        <end position="92"/>
    </location>
</feature>
<feature type="region of interest" description="Disordered" evidence="8">
    <location>
        <begin position="1"/>
        <end position="99"/>
    </location>
</feature>
<dbReference type="GO" id="GO:0031902">
    <property type="term" value="C:late endosome membrane"/>
    <property type="evidence" value="ECO:0007669"/>
    <property type="project" value="UniProtKB-SubCell"/>
</dbReference>
<keyword evidence="7" id="KW-0472">Membrane</keyword>
<evidence type="ECO:0000256" key="5">
    <source>
        <dbReference type="ARBA" id="ARBA00022723"/>
    </source>
</evidence>
<dbReference type="GeneID" id="107216668"/>
<dbReference type="Proteomes" id="UP000829291">
    <property type="component" value="Chromosome 1"/>
</dbReference>
<organism evidence="10 12">
    <name type="scientific">Neodiprion lecontei</name>
    <name type="common">Redheaded pine sawfly</name>
    <dbReference type="NCBI Taxonomy" id="441921"/>
    <lineage>
        <taxon>Eukaryota</taxon>
        <taxon>Metazoa</taxon>
        <taxon>Ecdysozoa</taxon>
        <taxon>Arthropoda</taxon>
        <taxon>Hexapoda</taxon>
        <taxon>Insecta</taxon>
        <taxon>Pterygota</taxon>
        <taxon>Neoptera</taxon>
        <taxon>Endopterygota</taxon>
        <taxon>Hymenoptera</taxon>
        <taxon>Tenthredinoidea</taxon>
        <taxon>Diprionidae</taxon>
        <taxon>Diprioninae</taxon>
        <taxon>Neodiprion</taxon>
    </lineage>
</organism>
<evidence type="ECO:0000256" key="1">
    <source>
        <dbReference type="ARBA" id="ARBA00004414"/>
    </source>
</evidence>
<evidence type="ECO:0000313" key="12">
    <source>
        <dbReference type="RefSeq" id="XP_015509413.1"/>
    </source>
</evidence>
<dbReference type="KEGG" id="nlo:107216668"/>
<dbReference type="AlphaFoldDB" id="A0A6J0B737"/>
<evidence type="ECO:0000256" key="3">
    <source>
        <dbReference type="ARBA" id="ARBA00004630"/>
    </source>
</evidence>
<dbReference type="PANTHER" id="PTHR23292:SF14">
    <property type="entry name" value="FI16615P1-RELATED"/>
    <property type="match status" value="1"/>
</dbReference>
<dbReference type="RefSeq" id="XP_015509413.1">
    <property type="nucleotide sequence ID" value="XM_015653927.1"/>
</dbReference>
<evidence type="ECO:0000256" key="7">
    <source>
        <dbReference type="ARBA" id="ARBA00023136"/>
    </source>
</evidence>
<sequence length="188" mass="20123">MEKNHLMGSGFPPPTAPPSYDEAVANTAAGPRLYPPPSSAPYPTVDTAMPMPGSYNPPPAAMPMPMPMPTPETQSQPQSFQPRPAAPYPQQQNTAPQSYATPAQIQVVQQTVAYAVGPNPLKMVCPNCRADIKTTTVSETQANAHICCIILCLLGCCLCSWLPYCSNAFVNVHHSCPNCKAYIGTYKA</sequence>
<evidence type="ECO:0000313" key="10">
    <source>
        <dbReference type="Proteomes" id="UP000829291"/>
    </source>
</evidence>
<name>A0A6J0B737_NEOLC</name>
<evidence type="ECO:0000313" key="11">
    <source>
        <dbReference type="RefSeq" id="XP_015509412.1"/>
    </source>
</evidence>
<keyword evidence="6" id="KW-0862">Zinc</keyword>
<dbReference type="GO" id="GO:0008270">
    <property type="term" value="F:zinc ion binding"/>
    <property type="evidence" value="ECO:0007669"/>
    <property type="project" value="TreeGrafter"/>
</dbReference>
<keyword evidence="10" id="KW-1185">Reference proteome</keyword>
<dbReference type="GO" id="GO:0005765">
    <property type="term" value="C:lysosomal membrane"/>
    <property type="evidence" value="ECO:0007669"/>
    <property type="project" value="UniProtKB-SubCell"/>
</dbReference>
<evidence type="ECO:0000256" key="8">
    <source>
        <dbReference type="SAM" id="MobiDB-lite"/>
    </source>
</evidence>
<dbReference type="InterPro" id="IPR006629">
    <property type="entry name" value="LITAF"/>
</dbReference>
<dbReference type="OrthoDB" id="5599753at2759"/>